<proteinExistence type="inferred from homology"/>
<evidence type="ECO:0000313" key="3">
    <source>
        <dbReference type="Proteomes" id="UP000198575"/>
    </source>
</evidence>
<keyword evidence="1" id="KW-1003">Cell membrane</keyword>
<comment type="similarity">
    <text evidence="1">Belongs to the UPF0161 family.</text>
</comment>
<dbReference type="EMBL" id="FOVF01000009">
    <property type="protein sequence ID" value="SFN23431.1"/>
    <property type="molecule type" value="Genomic_DNA"/>
</dbReference>
<sequence>MSRLILLLLAFYKRMISPWLGPRCRFHPSCSDYARVAVARFGSLRGSWLALNRLLRCQPMCEGGLDPVPENFSWRPFLRASKAHGHDHE</sequence>
<dbReference type="GO" id="GO:0005886">
    <property type="term" value="C:plasma membrane"/>
    <property type="evidence" value="ECO:0007669"/>
    <property type="project" value="UniProtKB-SubCell"/>
</dbReference>
<name>A0A1I4XBX3_9GAMM</name>
<dbReference type="Pfam" id="PF01809">
    <property type="entry name" value="YidD"/>
    <property type="match status" value="1"/>
</dbReference>
<comment type="function">
    <text evidence="1">Could be involved in insertion of integral membrane proteins into the membrane.</text>
</comment>
<accession>A0A1I4XBX3</accession>
<comment type="subcellular location">
    <subcellularLocation>
        <location evidence="1">Cell membrane</location>
        <topology evidence="1">Peripheral membrane protein</topology>
        <orientation evidence="1">Cytoplasmic side</orientation>
    </subcellularLocation>
</comment>
<dbReference type="HAMAP" id="MF_00386">
    <property type="entry name" value="UPF0161_YidD"/>
    <property type="match status" value="1"/>
</dbReference>
<evidence type="ECO:0000313" key="2">
    <source>
        <dbReference type="EMBL" id="SFN23431.1"/>
    </source>
</evidence>
<dbReference type="STRING" id="578942.SAMN05216289_10924"/>
<gene>
    <name evidence="2" type="ORF">SAMN05216289_10924</name>
</gene>
<dbReference type="InterPro" id="IPR002696">
    <property type="entry name" value="Membr_insert_effic_factor_YidD"/>
</dbReference>
<protein>
    <recommendedName>
        <fullName evidence="1">Putative membrane protein insertion efficiency factor</fullName>
    </recommendedName>
</protein>
<keyword evidence="3" id="KW-1185">Reference proteome</keyword>
<reference evidence="2 3" key="1">
    <citation type="submission" date="2016-10" db="EMBL/GenBank/DDBJ databases">
        <authorList>
            <person name="de Groot N.N."/>
        </authorList>
    </citation>
    <scope>NUCLEOTIDE SEQUENCE [LARGE SCALE GENOMIC DNA]</scope>
    <source>
        <strain evidence="2 3">CGMCC 1.7659</strain>
    </source>
</reference>
<dbReference type="NCBIfam" id="TIGR00278">
    <property type="entry name" value="membrane protein insertion efficiency factor YidD"/>
    <property type="match status" value="1"/>
</dbReference>
<dbReference type="PANTHER" id="PTHR33383">
    <property type="entry name" value="MEMBRANE PROTEIN INSERTION EFFICIENCY FACTOR-RELATED"/>
    <property type="match status" value="1"/>
</dbReference>
<dbReference type="AlphaFoldDB" id="A0A1I4XBX3"/>
<keyword evidence="1" id="KW-0472">Membrane</keyword>
<dbReference type="RefSeq" id="WP_217647836.1">
    <property type="nucleotide sequence ID" value="NZ_FOVF01000009.1"/>
</dbReference>
<dbReference type="SMART" id="SM01234">
    <property type="entry name" value="Haemolytic"/>
    <property type="match status" value="1"/>
</dbReference>
<dbReference type="PANTHER" id="PTHR33383:SF1">
    <property type="entry name" value="MEMBRANE PROTEIN INSERTION EFFICIENCY FACTOR-RELATED"/>
    <property type="match status" value="1"/>
</dbReference>
<dbReference type="Proteomes" id="UP000198575">
    <property type="component" value="Unassembled WGS sequence"/>
</dbReference>
<organism evidence="2 3">
    <name type="scientific">Dokdonella immobilis</name>
    <dbReference type="NCBI Taxonomy" id="578942"/>
    <lineage>
        <taxon>Bacteria</taxon>
        <taxon>Pseudomonadati</taxon>
        <taxon>Pseudomonadota</taxon>
        <taxon>Gammaproteobacteria</taxon>
        <taxon>Lysobacterales</taxon>
        <taxon>Rhodanobacteraceae</taxon>
        <taxon>Dokdonella</taxon>
    </lineage>
</organism>
<evidence type="ECO:0000256" key="1">
    <source>
        <dbReference type="HAMAP-Rule" id="MF_00386"/>
    </source>
</evidence>